<dbReference type="AlphaFoldDB" id="A0A1Y6BF45"/>
<dbReference type="GO" id="GO:0005509">
    <property type="term" value="F:calcium ion binding"/>
    <property type="evidence" value="ECO:0007669"/>
    <property type="project" value="InterPro"/>
</dbReference>
<evidence type="ECO:0000313" key="4">
    <source>
        <dbReference type="Proteomes" id="UP000192917"/>
    </source>
</evidence>
<dbReference type="Pfam" id="PF13202">
    <property type="entry name" value="EF-hand_5"/>
    <property type="match status" value="3"/>
</dbReference>
<dbReference type="InterPro" id="IPR011992">
    <property type="entry name" value="EF-hand-dom_pair"/>
</dbReference>
<evidence type="ECO:0000313" key="3">
    <source>
        <dbReference type="EMBL" id="SMF00410.1"/>
    </source>
</evidence>
<keyword evidence="1" id="KW-0732">Signal</keyword>
<feature type="signal peptide" evidence="1">
    <location>
        <begin position="1"/>
        <end position="25"/>
    </location>
</feature>
<protein>
    <submittedName>
        <fullName evidence="3">EF hand</fullName>
    </submittedName>
</protein>
<evidence type="ECO:0000259" key="2">
    <source>
        <dbReference type="PROSITE" id="PS50222"/>
    </source>
</evidence>
<organism evidence="3 4">
    <name type="scientific">Tistlia consotensis USBA 355</name>
    <dbReference type="NCBI Taxonomy" id="560819"/>
    <lineage>
        <taxon>Bacteria</taxon>
        <taxon>Pseudomonadati</taxon>
        <taxon>Pseudomonadota</taxon>
        <taxon>Alphaproteobacteria</taxon>
        <taxon>Rhodospirillales</taxon>
        <taxon>Rhodovibrionaceae</taxon>
        <taxon>Tistlia</taxon>
    </lineage>
</organism>
<feature type="chain" id="PRO_5013142399" evidence="1">
    <location>
        <begin position="26"/>
        <end position="134"/>
    </location>
</feature>
<dbReference type="PROSITE" id="PS00018">
    <property type="entry name" value="EF_HAND_1"/>
    <property type="match status" value="3"/>
</dbReference>
<dbReference type="Gene3D" id="1.10.238.10">
    <property type="entry name" value="EF-hand"/>
    <property type="match status" value="2"/>
</dbReference>
<reference evidence="3 4" key="1">
    <citation type="submission" date="2017-04" db="EMBL/GenBank/DDBJ databases">
        <authorList>
            <person name="Afonso C.L."/>
            <person name="Miller P.J."/>
            <person name="Scott M.A."/>
            <person name="Spackman E."/>
            <person name="Goraichik I."/>
            <person name="Dimitrov K.M."/>
            <person name="Suarez D.L."/>
            <person name="Swayne D.E."/>
        </authorList>
    </citation>
    <scope>NUCLEOTIDE SEQUENCE [LARGE SCALE GENOMIC DNA]</scope>
    <source>
        <strain evidence="3 4">USBA 355</strain>
    </source>
</reference>
<dbReference type="InterPro" id="IPR002048">
    <property type="entry name" value="EF_hand_dom"/>
</dbReference>
<feature type="domain" description="EF-hand" evidence="2">
    <location>
        <begin position="19"/>
        <end position="54"/>
    </location>
</feature>
<evidence type="ECO:0000256" key="1">
    <source>
        <dbReference type="SAM" id="SignalP"/>
    </source>
</evidence>
<dbReference type="InterPro" id="IPR018247">
    <property type="entry name" value="EF_Hand_1_Ca_BS"/>
</dbReference>
<sequence length="134" mass="15131">MTELRRTLAALAVALAAIGASPALADMFADWDANGDGVVSRDEFHEGMGAIGVYRRWDANHDGILSDDEFRAAWGRPGAEVEVPPPPMPKDEATKRGVLERGYFDRYDANHDGLLERPEFERFERMVAREHWFR</sequence>
<dbReference type="PROSITE" id="PS50222">
    <property type="entry name" value="EF_HAND_2"/>
    <property type="match status" value="1"/>
</dbReference>
<dbReference type="SMART" id="SM00054">
    <property type="entry name" value="EFh"/>
    <property type="match status" value="2"/>
</dbReference>
<keyword evidence="4" id="KW-1185">Reference proteome</keyword>
<proteinExistence type="predicted"/>
<accession>A0A1Y6BF45</accession>
<dbReference type="EMBL" id="FWZX01000002">
    <property type="protein sequence ID" value="SMF00410.1"/>
    <property type="molecule type" value="Genomic_DNA"/>
</dbReference>
<dbReference type="SUPFAM" id="SSF47473">
    <property type="entry name" value="EF-hand"/>
    <property type="match status" value="1"/>
</dbReference>
<name>A0A1Y6BF45_9PROT</name>
<dbReference type="RefSeq" id="WP_085121414.1">
    <property type="nucleotide sequence ID" value="NZ_FWZX01000002.1"/>
</dbReference>
<dbReference type="STRING" id="560819.SAMN05428998_102347"/>
<dbReference type="Proteomes" id="UP000192917">
    <property type="component" value="Unassembled WGS sequence"/>
</dbReference>
<gene>
    <name evidence="3" type="ORF">SAMN05428998_102347</name>
</gene>